<keyword evidence="2" id="KW-1185">Reference proteome</keyword>
<dbReference type="Proteomes" id="UP000016761">
    <property type="component" value="Unassembled WGS sequence"/>
</dbReference>
<proteinExistence type="predicted"/>
<comment type="caution">
    <text evidence="1">The sequence shown here is derived from an EMBL/GenBank/DDBJ whole genome shotgun (WGS) entry which is preliminary data.</text>
</comment>
<name>U4T975_9GAMM</name>
<accession>U4T975</accession>
<sequence>MTTYKGKTVVSGILEYNLINEAGFPAEFTVDSKSKAMIPKVPKTNYPTQFALESDNPQIERLKLNKKKCYRIPMTIEIDGYYSSSYEGESDGANLLKIIKKGTPVLTSCNVG</sequence>
<dbReference type="AlphaFoldDB" id="U4T975"/>
<organism evidence="1 2">
    <name type="scientific">Psychrobacter aquaticus CMS 56</name>
    <dbReference type="NCBI Taxonomy" id="1354303"/>
    <lineage>
        <taxon>Bacteria</taxon>
        <taxon>Pseudomonadati</taxon>
        <taxon>Pseudomonadota</taxon>
        <taxon>Gammaproteobacteria</taxon>
        <taxon>Moraxellales</taxon>
        <taxon>Moraxellaceae</taxon>
        <taxon>Psychrobacter</taxon>
    </lineage>
</organism>
<evidence type="ECO:0000313" key="2">
    <source>
        <dbReference type="Proteomes" id="UP000016761"/>
    </source>
</evidence>
<dbReference type="EMBL" id="AUSW01000033">
    <property type="protein sequence ID" value="ERL55269.1"/>
    <property type="molecule type" value="Genomic_DNA"/>
</dbReference>
<reference evidence="1 2" key="1">
    <citation type="journal article" date="2013" name="Genome Announc.">
        <title>Draft Genome Sequence of Psychrobacter aquaticus Strain CMS 56T, Isolated from a Cyanobacterial Mat Sample Collected from Water Bodies in the McMurdo Dry Valley Region of Antarctica.</title>
        <authorList>
            <person name="Reddy G.S."/>
            <person name="Ara S."/>
            <person name="Singh A."/>
            <person name="Kumar Pinnaka A."/>
            <person name="Shivaji S."/>
        </authorList>
    </citation>
    <scope>NUCLEOTIDE SEQUENCE [LARGE SCALE GENOMIC DNA]</scope>
    <source>
        <strain evidence="1 2">CMS 56</strain>
    </source>
</reference>
<protein>
    <submittedName>
        <fullName evidence="1">Uncharacterized protein</fullName>
    </submittedName>
</protein>
<dbReference type="PATRIC" id="fig|1354303.4.peg.1969"/>
<dbReference type="RefSeq" id="WP_021814627.1">
    <property type="nucleotide sequence ID" value="NZ_AUSW01000033.1"/>
</dbReference>
<gene>
    <name evidence="1" type="ORF">M917_2002</name>
</gene>
<evidence type="ECO:0000313" key="1">
    <source>
        <dbReference type="EMBL" id="ERL55269.1"/>
    </source>
</evidence>